<dbReference type="InterPro" id="IPR011528">
    <property type="entry name" value="NERD"/>
</dbReference>
<evidence type="ECO:0000313" key="3">
    <source>
        <dbReference type="Proteomes" id="UP000198892"/>
    </source>
</evidence>
<dbReference type="Proteomes" id="UP000198892">
    <property type="component" value="Unassembled WGS sequence"/>
</dbReference>
<reference evidence="3" key="1">
    <citation type="submission" date="2016-10" db="EMBL/GenBank/DDBJ databases">
        <authorList>
            <person name="Varghese N."/>
            <person name="Submissions S."/>
        </authorList>
    </citation>
    <scope>NUCLEOTIDE SEQUENCE [LARGE SCALE GENOMIC DNA]</scope>
    <source>
        <strain evidence="3">S7</strain>
    </source>
</reference>
<dbReference type="AlphaFoldDB" id="A0A1I5QTJ1"/>
<gene>
    <name evidence="2" type="ORF">SAMN05518683_10619</name>
</gene>
<protein>
    <submittedName>
        <fullName evidence="2">Nuclease-related domain-containing protein</fullName>
    </submittedName>
</protein>
<accession>A0A1I5QTJ1</accession>
<dbReference type="STRING" id="1884432.SAMN05518683_10619"/>
<dbReference type="EMBL" id="FOXD01000006">
    <property type="protein sequence ID" value="SFP49351.1"/>
    <property type="molecule type" value="Genomic_DNA"/>
</dbReference>
<evidence type="ECO:0000313" key="2">
    <source>
        <dbReference type="EMBL" id="SFP49351.1"/>
    </source>
</evidence>
<evidence type="ECO:0000259" key="1">
    <source>
        <dbReference type="PROSITE" id="PS50965"/>
    </source>
</evidence>
<proteinExistence type="predicted"/>
<organism evidence="2 3">
    <name type="scientific">Salibacterium halotolerans</name>
    <dbReference type="NCBI Taxonomy" id="1884432"/>
    <lineage>
        <taxon>Bacteria</taxon>
        <taxon>Bacillati</taxon>
        <taxon>Bacillota</taxon>
        <taxon>Bacilli</taxon>
        <taxon>Bacillales</taxon>
        <taxon>Bacillaceae</taxon>
    </lineage>
</organism>
<name>A0A1I5QTJ1_9BACI</name>
<sequence>MYCGGFGMYLMKIRPYRHPLGSYEIGRHVLEPGRHVTAPIRIVFDKTWTVTSDTKTIKEKPRYTSNIRKDKTKEVVHLIKKERHVPWKIRKWEALLRRLPSAHPERTKLEEQLAMSRAGYRGETSMDYHLNFLPSHDCYVLHDLRLQGERDTYFQIDTLLITPHFLLILEIKNIAGTLYFDPSFQQMIRTLDDKEEAFPDPLLQLSRQKSQLQNWLIRHKLPQAPVPGFVVISNASAVLKADPENRDMYHSVIRPPSLPYSFESLQKKYAAVTLTKQQVQKISRKLKKFHQHHIPDTPSEVEPRLLRTGVYCPDCHHLPLPRQRGGWYCGVCHSLHPQAHTASLIDYALIHKTTITNRECRTFLQLDSPSVVAKLFHQLDLPYTGSYKNRRYTLPLEILARM</sequence>
<keyword evidence="3" id="KW-1185">Reference proteome</keyword>
<feature type="domain" description="NERD" evidence="1">
    <location>
        <begin position="118"/>
        <end position="235"/>
    </location>
</feature>
<dbReference type="Pfam" id="PF08378">
    <property type="entry name" value="NERD"/>
    <property type="match status" value="1"/>
</dbReference>
<dbReference type="PROSITE" id="PS50965">
    <property type="entry name" value="NERD"/>
    <property type="match status" value="1"/>
</dbReference>